<evidence type="ECO:0000256" key="3">
    <source>
        <dbReference type="ARBA" id="ARBA00022927"/>
    </source>
</evidence>
<evidence type="ECO:0000259" key="7">
    <source>
        <dbReference type="Pfam" id="PF08033"/>
    </source>
</evidence>
<dbReference type="GO" id="GO:0008270">
    <property type="term" value="F:zinc ion binding"/>
    <property type="evidence" value="ECO:0007669"/>
    <property type="project" value="InterPro"/>
</dbReference>
<dbReference type="Pfam" id="PF08033">
    <property type="entry name" value="Sec23_BS"/>
    <property type="match status" value="1"/>
</dbReference>
<dbReference type="GO" id="GO:0006886">
    <property type="term" value="P:intracellular protein transport"/>
    <property type="evidence" value="ECO:0007669"/>
    <property type="project" value="InterPro"/>
</dbReference>
<feature type="domain" description="Sec23/Sec24 helical" evidence="6">
    <location>
        <begin position="587"/>
        <end position="687"/>
    </location>
</feature>
<dbReference type="Gene3D" id="3.40.20.10">
    <property type="entry name" value="Severin"/>
    <property type="match status" value="1"/>
</dbReference>
<dbReference type="Gene3D" id="2.30.30.380">
    <property type="entry name" value="Zn-finger domain of Sec23/24"/>
    <property type="match status" value="1"/>
</dbReference>
<dbReference type="Proteomes" id="UP000813824">
    <property type="component" value="Unassembled WGS sequence"/>
</dbReference>
<dbReference type="InterPro" id="IPR036180">
    <property type="entry name" value="Gelsolin-like_dom_sf"/>
</dbReference>
<dbReference type="InterPro" id="IPR012990">
    <property type="entry name" value="Beta-sandwich_Sec23_24"/>
</dbReference>
<feature type="domain" description="Sec23/Sec24 beta-sandwich" evidence="7">
    <location>
        <begin position="492"/>
        <end position="575"/>
    </location>
</feature>
<keyword evidence="2" id="KW-0813">Transport</keyword>
<dbReference type="SUPFAM" id="SSF81811">
    <property type="entry name" value="Helical domain of Sec23/24"/>
    <property type="match status" value="1"/>
</dbReference>
<organism evidence="8 9">
    <name type="scientific">Cristinia sonorae</name>
    <dbReference type="NCBI Taxonomy" id="1940300"/>
    <lineage>
        <taxon>Eukaryota</taxon>
        <taxon>Fungi</taxon>
        <taxon>Dikarya</taxon>
        <taxon>Basidiomycota</taxon>
        <taxon>Agaricomycotina</taxon>
        <taxon>Agaricomycetes</taxon>
        <taxon>Agaricomycetidae</taxon>
        <taxon>Agaricales</taxon>
        <taxon>Pleurotineae</taxon>
        <taxon>Stephanosporaceae</taxon>
        <taxon>Cristinia</taxon>
    </lineage>
</organism>
<name>A0A8K0XKS1_9AGAR</name>
<dbReference type="AlphaFoldDB" id="A0A8K0XKS1"/>
<dbReference type="Gene3D" id="2.60.40.1670">
    <property type="entry name" value="beta-sandwich domain of Sec23/24"/>
    <property type="match status" value="1"/>
</dbReference>
<dbReference type="EMBL" id="JAEVFJ010000046">
    <property type="protein sequence ID" value="KAH8084302.1"/>
    <property type="molecule type" value="Genomic_DNA"/>
</dbReference>
<gene>
    <name evidence="8" type="ORF">BXZ70DRAFT_1046000</name>
</gene>
<dbReference type="GO" id="GO:0030127">
    <property type="term" value="C:COPII vesicle coat"/>
    <property type="evidence" value="ECO:0007669"/>
    <property type="project" value="InterPro"/>
</dbReference>
<dbReference type="InterPro" id="IPR036175">
    <property type="entry name" value="Sec23/24_helical_dom_sf"/>
</dbReference>
<accession>A0A8K0XKS1</accession>
<sequence>MYAHNASSRHIPQPPHSAGLRYKGLRAAIDPQQMPSPVEVIEADKESWENSTYMTLPGSHVPLSTTDFTTIDQGNSSPRYLRVSTWTIPSSSKLANECEIPLSAIVHPFADQDPREEPVPVVEMKEGSTAGPARCGKCRGYINAWCTWVNNGVRWKCNLCEHETEVDPDDYCQLDATLLRTDHAERPELNKGTVDFVVPETYWALHPPPTVKPLFQPVIPEPVTGHRKPQPLNYVIILDVSMDAFRGGFTSAACRSILNVLYGGPSLTAPESHLEPCFPPNSRLCIITFDKTLHFYNLNSNLERAQMLVVPDMEDVFVPSQDDLFVDPQESRHLMEPLLTSIMQRDDRTAMSDAGLGSALVAGLAALVSGLEGVEQAGRGGKVIAFATSSPNIGIGALQPRDETELYDTEKEMSLFKPRDETWQDIGVQCADEGVGVSLFLSPFKPMDVGTIGVVSTTTGGELFLHPRFDPARDSPALDSQLRRLISRKTVYNAVMRIRTSYAGLRVQNHLGNYSSTSSGDLQFGTIDADKALTVVLEHTHTLDERKHAYLQCAVLYTTADGHRRVRTCNVALQVGGLAGSVFRFADMDTVVSHMVRDAISRLPSYKLSHIKDDLTERCAAILLGYRRNCAASTAPSQLIIPEAFRALPVYTLAIHKCKALRGGRVTADVRNYWSHKLMSMPARTIMQTLYPPLLALHDLHETIAVPNPVTGEIDFPALMRDSHLFMEGHGVYLVDNEDLMMIWIGASVSPQLLNDLFGVEDINNVDRNMTYLPHLPTLLSTQVRNILSHRALQRGGRVPKFAVCRQNMDGSEIDFSDMLVEDENNAAMSYLDYLCVVHKQISVALTGGGNLNTSSSFRGTPW</sequence>
<comment type="caution">
    <text evidence="8">The sequence shown here is derived from an EMBL/GenBank/DDBJ whole genome shotgun (WGS) entry which is preliminary data.</text>
</comment>
<dbReference type="SUPFAM" id="SSF82754">
    <property type="entry name" value="C-terminal, gelsolin-like domain of Sec23/24"/>
    <property type="match status" value="1"/>
</dbReference>
<reference evidence="8" key="1">
    <citation type="journal article" date="2021" name="New Phytol.">
        <title>Evolutionary innovations through gain and loss of genes in the ectomycorrhizal Boletales.</title>
        <authorList>
            <person name="Wu G."/>
            <person name="Miyauchi S."/>
            <person name="Morin E."/>
            <person name="Kuo A."/>
            <person name="Drula E."/>
            <person name="Varga T."/>
            <person name="Kohler A."/>
            <person name="Feng B."/>
            <person name="Cao Y."/>
            <person name="Lipzen A."/>
            <person name="Daum C."/>
            <person name="Hundley H."/>
            <person name="Pangilinan J."/>
            <person name="Johnson J."/>
            <person name="Barry K."/>
            <person name="LaButti K."/>
            <person name="Ng V."/>
            <person name="Ahrendt S."/>
            <person name="Min B."/>
            <person name="Choi I.G."/>
            <person name="Park H."/>
            <person name="Plett J.M."/>
            <person name="Magnuson J."/>
            <person name="Spatafora J.W."/>
            <person name="Nagy L.G."/>
            <person name="Henrissat B."/>
            <person name="Grigoriev I.V."/>
            <person name="Yang Z.L."/>
            <person name="Xu J."/>
            <person name="Martin F.M."/>
        </authorList>
    </citation>
    <scope>NUCLEOTIDE SEQUENCE</scope>
    <source>
        <strain evidence="8">KKN 215</strain>
    </source>
</reference>
<dbReference type="Pfam" id="PF04811">
    <property type="entry name" value="Sec23_trunk"/>
    <property type="match status" value="1"/>
</dbReference>
<dbReference type="Pfam" id="PF04815">
    <property type="entry name" value="Sec23_helical"/>
    <property type="match status" value="1"/>
</dbReference>
<evidence type="ECO:0000256" key="2">
    <source>
        <dbReference type="ARBA" id="ARBA00022448"/>
    </source>
</evidence>
<dbReference type="SUPFAM" id="SSF53300">
    <property type="entry name" value="vWA-like"/>
    <property type="match status" value="1"/>
</dbReference>
<dbReference type="SUPFAM" id="SSF82919">
    <property type="entry name" value="Zn-finger domain of Sec23/24"/>
    <property type="match status" value="1"/>
</dbReference>
<evidence type="ECO:0000259" key="5">
    <source>
        <dbReference type="Pfam" id="PF04811"/>
    </source>
</evidence>
<dbReference type="OrthoDB" id="49016at2759"/>
<protein>
    <submittedName>
        <fullName evidence="8">Sec24-like protein</fullName>
    </submittedName>
</protein>
<evidence type="ECO:0000259" key="6">
    <source>
        <dbReference type="Pfam" id="PF04815"/>
    </source>
</evidence>
<proteinExistence type="inferred from homology"/>
<keyword evidence="9" id="KW-1185">Reference proteome</keyword>
<dbReference type="PANTHER" id="PTHR13803">
    <property type="entry name" value="SEC24-RELATED PROTEIN"/>
    <property type="match status" value="1"/>
</dbReference>
<dbReference type="GO" id="GO:0000149">
    <property type="term" value="F:SNARE binding"/>
    <property type="evidence" value="ECO:0007669"/>
    <property type="project" value="TreeGrafter"/>
</dbReference>
<dbReference type="InterPro" id="IPR036465">
    <property type="entry name" value="vWFA_dom_sf"/>
</dbReference>
<dbReference type="InterPro" id="IPR029006">
    <property type="entry name" value="ADF-H/Gelsolin-like_dom_sf"/>
</dbReference>
<dbReference type="InterPro" id="IPR006896">
    <property type="entry name" value="Sec23/24_trunk_dom"/>
</dbReference>
<dbReference type="GO" id="GO:0070971">
    <property type="term" value="C:endoplasmic reticulum exit site"/>
    <property type="evidence" value="ECO:0007669"/>
    <property type="project" value="TreeGrafter"/>
</dbReference>
<evidence type="ECO:0000256" key="1">
    <source>
        <dbReference type="ARBA" id="ARBA00008334"/>
    </source>
</evidence>
<evidence type="ECO:0000313" key="9">
    <source>
        <dbReference type="Proteomes" id="UP000813824"/>
    </source>
</evidence>
<evidence type="ECO:0000259" key="4">
    <source>
        <dbReference type="Pfam" id="PF04810"/>
    </source>
</evidence>
<dbReference type="GO" id="GO:0090110">
    <property type="term" value="P:COPII-coated vesicle cargo loading"/>
    <property type="evidence" value="ECO:0007669"/>
    <property type="project" value="TreeGrafter"/>
</dbReference>
<dbReference type="Gene3D" id="3.40.50.410">
    <property type="entry name" value="von Willebrand factor, type A domain"/>
    <property type="match status" value="1"/>
</dbReference>
<dbReference type="Pfam" id="PF04810">
    <property type="entry name" value="zf-Sec23_Sec24"/>
    <property type="match status" value="1"/>
</dbReference>
<dbReference type="PANTHER" id="PTHR13803:SF4">
    <property type="entry name" value="SECRETORY 24CD, ISOFORM C"/>
    <property type="match status" value="1"/>
</dbReference>
<comment type="similarity">
    <text evidence="1">Belongs to the SEC23/SEC24 family. SEC24 subfamily.</text>
</comment>
<dbReference type="InterPro" id="IPR006900">
    <property type="entry name" value="Sec23/24_helical_dom"/>
</dbReference>
<dbReference type="InterPro" id="IPR036174">
    <property type="entry name" value="Znf_Sec23_Sec24_sf"/>
</dbReference>
<feature type="domain" description="Sec23/Sec24 trunk" evidence="5">
    <location>
        <begin position="229"/>
        <end position="485"/>
    </location>
</feature>
<feature type="domain" description="Zinc finger Sec23/Sec24-type" evidence="4">
    <location>
        <begin position="132"/>
        <end position="168"/>
    </location>
</feature>
<keyword evidence="3" id="KW-0653">Protein transport</keyword>
<dbReference type="SUPFAM" id="SSF81995">
    <property type="entry name" value="beta-sandwich domain of Sec23/24"/>
    <property type="match status" value="1"/>
</dbReference>
<dbReference type="InterPro" id="IPR006895">
    <property type="entry name" value="Znf_Sec23_Sec24"/>
</dbReference>
<dbReference type="Gene3D" id="1.20.120.730">
    <property type="entry name" value="Sec23/Sec24 helical domain"/>
    <property type="match status" value="1"/>
</dbReference>
<dbReference type="InterPro" id="IPR050550">
    <property type="entry name" value="SEC23_SEC24_subfamily"/>
</dbReference>
<evidence type="ECO:0000313" key="8">
    <source>
        <dbReference type="EMBL" id="KAH8084302.1"/>
    </source>
</evidence>